<keyword evidence="5" id="KW-1185">Reference proteome</keyword>
<dbReference type="GO" id="GO:0005319">
    <property type="term" value="F:lipid transporter activity"/>
    <property type="evidence" value="ECO:0007669"/>
    <property type="project" value="TreeGrafter"/>
</dbReference>
<protein>
    <recommendedName>
        <fullName evidence="3">ABCA1-4-like C-terminal R2 regulatory domain-containing protein</fullName>
    </recommendedName>
</protein>
<dbReference type="GO" id="GO:0016020">
    <property type="term" value="C:membrane"/>
    <property type="evidence" value="ECO:0007669"/>
    <property type="project" value="InterPro"/>
</dbReference>
<sequence length="217" mass="24491">MKSASTRKDAVVKRAEKTTNSRLVLLDEPLAGIGSTARRIILNYIAAFQRVANVSFIIGSHSMSEVESVCDRIGIMDGGRLQCLGSLKKLQHKFGKGYTIAVKTLPDRRMDKLYQLDVYRSINLVFPHAELIHTYENLLEFRVYQVGIPWSEMFTRMARIKKRFKLQDFFITDASLEQIFLSVTRRQVSEAAAEAAAADARRTSTVGVKFEAGTLRL</sequence>
<evidence type="ECO:0000313" key="4">
    <source>
        <dbReference type="EMBL" id="KAH9371206.1"/>
    </source>
</evidence>
<evidence type="ECO:0000256" key="2">
    <source>
        <dbReference type="ARBA" id="ARBA00022737"/>
    </source>
</evidence>
<dbReference type="InterPro" id="IPR056264">
    <property type="entry name" value="R2_ABCA1-4-like"/>
</dbReference>
<gene>
    <name evidence="4" type="ORF">HPB48_010895</name>
</gene>
<dbReference type="PANTHER" id="PTHR19229">
    <property type="entry name" value="ATP-BINDING CASSETTE TRANSPORTER SUBFAMILY A ABCA"/>
    <property type="match status" value="1"/>
</dbReference>
<reference evidence="4 5" key="1">
    <citation type="journal article" date="2020" name="Cell">
        <title>Large-Scale Comparative Analyses of Tick Genomes Elucidate Their Genetic Diversity and Vector Capacities.</title>
        <authorList>
            <consortium name="Tick Genome and Microbiome Consortium (TIGMIC)"/>
            <person name="Jia N."/>
            <person name="Wang J."/>
            <person name="Shi W."/>
            <person name="Du L."/>
            <person name="Sun Y."/>
            <person name="Zhan W."/>
            <person name="Jiang J.F."/>
            <person name="Wang Q."/>
            <person name="Zhang B."/>
            <person name="Ji P."/>
            <person name="Bell-Sakyi L."/>
            <person name="Cui X.M."/>
            <person name="Yuan T.T."/>
            <person name="Jiang B.G."/>
            <person name="Yang W.F."/>
            <person name="Lam T.T."/>
            <person name="Chang Q.C."/>
            <person name="Ding S.J."/>
            <person name="Wang X.J."/>
            <person name="Zhu J.G."/>
            <person name="Ruan X.D."/>
            <person name="Zhao L."/>
            <person name="Wei J.T."/>
            <person name="Ye R.Z."/>
            <person name="Que T.C."/>
            <person name="Du C.H."/>
            <person name="Zhou Y.H."/>
            <person name="Cheng J.X."/>
            <person name="Dai P.F."/>
            <person name="Guo W.B."/>
            <person name="Han X.H."/>
            <person name="Huang E.J."/>
            <person name="Li L.F."/>
            <person name="Wei W."/>
            <person name="Gao Y.C."/>
            <person name="Liu J.Z."/>
            <person name="Shao H.Z."/>
            <person name="Wang X."/>
            <person name="Wang C.C."/>
            <person name="Yang T.C."/>
            <person name="Huo Q.B."/>
            <person name="Li W."/>
            <person name="Chen H.Y."/>
            <person name="Chen S.E."/>
            <person name="Zhou L.G."/>
            <person name="Ni X.B."/>
            <person name="Tian J.H."/>
            <person name="Sheng Y."/>
            <person name="Liu T."/>
            <person name="Pan Y.S."/>
            <person name="Xia L.Y."/>
            <person name="Li J."/>
            <person name="Zhao F."/>
            <person name="Cao W.C."/>
        </authorList>
    </citation>
    <scope>NUCLEOTIDE SEQUENCE [LARGE SCALE GENOMIC DNA]</scope>
    <source>
        <strain evidence="4">HaeL-2018</strain>
    </source>
</reference>
<dbReference type="SUPFAM" id="SSF52540">
    <property type="entry name" value="P-loop containing nucleoside triphosphate hydrolases"/>
    <property type="match status" value="1"/>
</dbReference>
<evidence type="ECO:0000313" key="5">
    <source>
        <dbReference type="Proteomes" id="UP000821853"/>
    </source>
</evidence>
<name>A0A9J6FYN6_HAELO</name>
<dbReference type="AlphaFoldDB" id="A0A9J6FYN6"/>
<dbReference type="InterPro" id="IPR026082">
    <property type="entry name" value="ABCA"/>
</dbReference>
<feature type="domain" description="ABCA1-4-like C-terminal R2 regulatory" evidence="3">
    <location>
        <begin position="95"/>
        <end position="172"/>
    </location>
</feature>
<evidence type="ECO:0000256" key="1">
    <source>
        <dbReference type="ARBA" id="ARBA00022448"/>
    </source>
</evidence>
<dbReference type="VEuPathDB" id="VectorBase:HLOH_056245"/>
<evidence type="ECO:0000259" key="3">
    <source>
        <dbReference type="Pfam" id="PF23321"/>
    </source>
</evidence>
<keyword evidence="1" id="KW-0813">Transport</keyword>
<organism evidence="4 5">
    <name type="scientific">Haemaphysalis longicornis</name>
    <name type="common">Bush tick</name>
    <dbReference type="NCBI Taxonomy" id="44386"/>
    <lineage>
        <taxon>Eukaryota</taxon>
        <taxon>Metazoa</taxon>
        <taxon>Ecdysozoa</taxon>
        <taxon>Arthropoda</taxon>
        <taxon>Chelicerata</taxon>
        <taxon>Arachnida</taxon>
        <taxon>Acari</taxon>
        <taxon>Parasitiformes</taxon>
        <taxon>Ixodida</taxon>
        <taxon>Ixodoidea</taxon>
        <taxon>Ixodidae</taxon>
        <taxon>Haemaphysalinae</taxon>
        <taxon>Haemaphysalis</taxon>
    </lineage>
</organism>
<dbReference type="Proteomes" id="UP000821853">
    <property type="component" value="Chromosome 3"/>
</dbReference>
<keyword evidence="2" id="KW-0677">Repeat</keyword>
<dbReference type="Pfam" id="PF23321">
    <property type="entry name" value="R1_ABCA1"/>
    <property type="match status" value="1"/>
</dbReference>
<proteinExistence type="predicted"/>
<dbReference type="OrthoDB" id="6512918at2759"/>
<dbReference type="GO" id="GO:0140359">
    <property type="term" value="F:ABC-type transporter activity"/>
    <property type="evidence" value="ECO:0007669"/>
    <property type="project" value="InterPro"/>
</dbReference>
<dbReference type="PANTHER" id="PTHR19229:SF36">
    <property type="entry name" value="ATP-BINDING CASSETTE SUB-FAMILY A MEMBER 2"/>
    <property type="match status" value="1"/>
</dbReference>
<dbReference type="InterPro" id="IPR027417">
    <property type="entry name" value="P-loop_NTPase"/>
</dbReference>
<comment type="caution">
    <text evidence="4">The sequence shown here is derived from an EMBL/GenBank/DDBJ whole genome shotgun (WGS) entry which is preliminary data.</text>
</comment>
<dbReference type="OMA" id="HSMKECE"/>
<accession>A0A9J6FYN6</accession>
<dbReference type="EMBL" id="JABSTR010000005">
    <property type="protein sequence ID" value="KAH9371206.1"/>
    <property type="molecule type" value="Genomic_DNA"/>
</dbReference>
<dbReference type="Gene3D" id="3.40.50.300">
    <property type="entry name" value="P-loop containing nucleotide triphosphate hydrolases"/>
    <property type="match status" value="1"/>
</dbReference>